<accession>A0A3S3U2E3</accession>
<gene>
    <name evidence="2" type="ORF">EPI11_10660</name>
</gene>
<dbReference type="AlphaFoldDB" id="A0A3S3U2E3"/>
<dbReference type="Proteomes" id="UP000287527">
    <property type="component" value="Unassembled WGS sequence"/>
</dbReference>
<organism evidence="2 3">
    <name type="scientific">Flavobacterium cerinum</name>
    <dbReference type="NCBI Taxonomy" id="2502784"/>
    <lineage>
        <taxon>Bacteria</taxon>
        <taxon>Pseudomonadati</taxon>
        <taxon>Bacteroidota</taxon>
        <taxon>Flavobacteriia</taxon>
        <taxon>Flavobacteriales</taxon>
        <taxon>Flavobacteriaceae</taxon>
        <taxon>Flavobacterium</taxon>
    </lineage>
</organism>
<dbReference type="Pfam" id="PF14391">
    <property type="entry name" value="DUF4421"/>
    <property type="match status" value="1"/>
</dbReference>
<dbReference type="OrthoDB" id="669053at2"/>
<reference evidence="2 3" key="1">
    <citation type="submission" date="2019-01" db="EMBL/GenBank/DDBJ databases">
        <title>Flavobacterium sp. nov.,isolated from freshwater.</title>
        <authorList>
            <person name="Zhang R."/>
            <person name="Du Z.-J."/>
        </authorList>
    </citation>
    <scope>NUCLEOTIDE SEQUENCE [LARGE SCALE GENOMIC DNA]</scope>
    <source>
        <strain evidence="2 3">1E403</strain>
    </source>
</reference>
<evidence type="ECO:0000313" key="2">
    <source>
        <dbReference type="EMBL" id="RWW99996.1"/>
    </source>
</evidence>
<sequence>MNQSYKLAIIKKISFLLLFGGSCFAQTDSISNLYHKKYDDKISVQVFALNTSNSFTIQYAKEKLDVEMLPNLKTTFNLGVQYDIIAFSFGFASEILAENKDNKGAKMRTFSFTALPGRWMQRVDYYYQKGITLKSPENSVYFQRLKTLKLGGNTSYFFNKRFSYAATSFQNAKQLKSAGTFAAMLSYYYTEINGENEPDIGENSYFFNVALSPTYYYNWVIGKNFLVSGGFSFGAGATVNTSEHKSSTIAMVQASSLVSLGYNSDRFYGGINNKILVSSHEETSNVTIDDTMNYSTIFVGYRFDAPSFLEREKQRIKKHF</sequence>
<dbReference type="InterPro" id="IPR025535">
    <property type="entry name" value="DUF4421"/>
</dbReference>
<feature type="chain" id="PRO_5018668222" evidence="1">
    <location>
        <begin position="26"/>
        <end position="320"/>
    </location>
</feature>
<keyword evidence="3" id="KW-1185">Reference proteome</keyword>
<keyword evidence="1" id="KW-0732">Signal</keyword>
<dbReference type="EMBL" id="SBII01000007">
    <property type="protein sequence ID" value="RWW99996.1"/>
    <property type="molecule type" value="Genomic_DNA"/>
</dbReference>
<name>A0A3S3U2E3_9FLAO</name>
<evidence type="ECO:0000313" key="3">
    <source>
        <dbReference type="Proteomes" id="UP000287527"/>
    </source>
</evidence>
<dbReference type="PROSITE" id="PS51257">
    <property type="entry name" value="PROKAR_LIPOPROTEIN"/>
    <property type="match status" value="1"/>
</dbReference>
<feature type="signal peptide" evidence="1">
    <location>
        <begin position="1"/>
        <end position="25"/>
    </location>
</feature>
<comment type="caution">
    <text evidence="2">The sequence shown here is derived from an EMBL/GenBank/DDBJ whole genome shotgun (WGS) entry which is preliminary data.</text>
</comment>
<evidence type="ECO:0000256" key="1">
    <source>
        <dbReference type="SAM" id="SignalP"/>
    </source>
</evidence>
<protein>
    <submittedName>
        <fullName evidence="2">DUF4421 domain-containing protein</fullName>
    </submittedName>
</protein>
<proteinExistence type="predicted"/>